<evidence type="ECO:0000256" key="3">
    <source>
        <dbReference type="ARBA" id="ARBA00023125"/>
    </source>
</evidence>
<dbReference type="InterPro" id="IPR052021">
    <property type="entry name" value="Type-I_RS_S_subunit"/>
</dbReference>
<dbReference type="InterPro" id="IPR000055">
    <property type="entry name" value="Restrct_endonuc_typeI_TRD"/>
</dbReference>
<dbReference type="OrthoDB" id="398435at2"/>
<keyword evidence="3" id="KW-0238">DNA-binding</keyword>
<organism evidence="6 7">
    <name type="scientific">Bathymodiolus thermophilus thioautotrophic gill symbiont</name>
    <dbReference type="NCBI Taxonomy" id="2360"/>
    <lineage>
        <taxon>Bacteria</taxon>
        <taxon>Pseudomonadati</taxon>
        <taxon>Pseudomonadota</taxon>
        <taxon>Gammaproteobacteria</taxon>
        <taxon>sulfur-oxidizing symbionts</taxon>
    </lineage>
</organism>
<protein>
    <recommendedName>
        <fullName evidence="8">Restriction endonuclease subunit S</fullName>
    </recommendedName>
</protein>
<evidence type="ECO:0000256" key="1">
    <source>
        <dbReference type="ARBA" id="ARBA00010923"/>
    </source>
</evidence>
<dbReference type="Gene3D" id="3.90.220.20">
    <property type="entry name" value="DNA methylase specificity domains"/>
    <property type="match status" value="2"/>
</dbReference>
<dbReference type="Proteomes" id="UP000182798">
    <property type="component" value="Unassembled WGS sequence"/>
</dbReference>
<proteinExistence type="inferred from homology"/>
<sequence length="507" mass="57375">MFGLDLSVIKNIKKAIALFSQIEKVTLYGSRAKGNYRHGSDIDITLIGKDLSLNNSVYPLIDKLDDLYLPYTFDISIFNHIDNDDLIEHILTAGKVFYEKEKVLPKGWKVKKLEEIETIEFLRGSGLPKSALSDSGKSECIHYGQLYTTYKYPVIRKVVFRTNIEGKKLSSKGDVLIPGTTTADAMGIAIARSLNKNNVVIGGDINILRTKNIDVLSDFLSYYLNGPAKVELASYANGTNILHLSNKKIKKISIPIPSLSEQKHIVVILDKTFAEIAKAETIAKTNLQNAKELFESYLNNIFTRKSNDWGEKKWGDLCHFVRGPFGGSLKKSMFVKDGYVVYEQKHAIHNHFNQLRYFVNEDKFNEMKRFEVMPGDIIMSCSGVTLGRVAVIPKNIKKGIINQALLKLTPNELINVDFLKHWLRSNIFQKIIFEHSGGAAIPNVPAAKIMKEIMIPVPSIEKQLTIIRDIESTLIETKKLEKIYQQKIVNLEEFKKSFLQKAFNGEL</sequence>
<dbReference type="PANTHER" id="PTHR30408:SF12">
    <property type="entry name" value="TYPE I RESTRICTION ENZYME MJAVIII SPECIFICITY SUBUNIT"/>
    <property type="match status" value="1"/>
</dbReference>
<dbReference type="EMBL" id="MIQH01000357">
    <property type="protein sequence ID" value="OIR25291.1"/>
    <property type="molecule type" value="Genomic_DNA"/>
</dbReference>
<evidence type="ECO:0000313" key="6">
    <source>
        <dbReference type="EMBL" id="OIR25291.1"/>
    </source>
</evidence>
<evidence type="ECO:0000256" key="2">
    <source>
        <dbReference type="ARBA" id="ARBA00022747"/>
    </source>
</evidence>
<dbReference type="Pfam" id="PF01420">
    <property type="entry name" value="Methylase_S"/>
    <property type="match status" value="2"/>
</dbReference>
<name>A0A1J5TWT0_9GAMM</name>
<dbReference type="SUPFAM" id="SSF81301">
    <property type="entry name" value="Nucleotidyltransferase"/>
    <property type="match status" value="1"/>
</dbReference>
<dbReference type="Pfam" id="PF18765">
    <property type="entry name" value="Polbeta"/>
    <property type="match status" value="1"/>
</dbReference>
<dbReference type="InterPro" id="IPR041633">
    <property type="entry name" value="Polbeta"/>
</dbReference>
<comment type="similarity">
    <text evidence="1">Belongs to the type-I restriction system S methylase family.</text>
</comment>
<reference evidence="7" key="1">
    <citation type="submission" date="2016-09" db="EMBL/GenBank/DDBJ databases">
        <title>Genome Sequence of Bathymodiolus thermophilus sulfur-oxidizing gill endosymbiont.</title>
        <authorList>
            <person name="Ponnudurai R."/>
            <person name="Kleiner M."/>
            <person name="Sayavedra L."/>
            <person name="Thuermer A."/>
            <person name="Felbeck H."/>
            <person name="Schlueter R."/>
            <person name="Schweder T."/>
            <person name="Markert S."/>
        </authorList>
    </citation>
    <scope>NUCLEOTIDE SEQUENCE [LARGE SCALE GENOMIC DNA]</scope>
    <source>
        <strain evidence="7">BAT/CrabSpa'14</strain>
    </source>
</reference>
<dbReference type="InterPro" id="IPR044946">
    <property type="entry name" value="Restrct_endonuc_typeI_TRD_sf"/>
</dbReference>
<dbReference type="GO" id="GO:0003677">
    <property type="term" value="F:DNA binding"/>
    <property type="evidence" value="ECO:0007669"/>
    <property type="project" value="UniProtKB-KW"/>
</dbReference>
<evidence type="ECO:0000313" key="7">
    <source>
        <dbReference type="Proteomes" id="UP000182798"/>
    </source>
</evidence>
<dbReference type="Gene3D" id="3.30.460.10">
    <property type="entry name" value="Beta Polymerase, domain 2"/>
    <property type="match status" value="1"/>
</dbReference>
<evidence type="ECO:0000259" key="4">
    <source>
        <dbReference type="Pfam" id="PF01420"/>
    </source>
</evidence>
<evidence type="ECO:0000259" key="5">
    <source>
        <dbReference type="Pfam" id="PF18765"/>
    </source>
</evidence>
<feature type="domain" description="Polymerase beta nucleotidyltransferase" evidence="5">
    <location>
        <begin position="10"/>
        <end position="102"/>
    </location>
</feature>
<dbReference type="InterPro" id="IPR043519">
    <property type="entry name" value="NT_sf"/>
</dbReference>
<dbReference type="RefSeq" id="WP_071563654.1">
    <property type="nucleotide sequence ID" value="NZ_MIQH01000357.1"/>
</dbReference>
<gene>
    <name evidence="6" type="ORF">BGC33_06060</name>
</gene>
<evidence type="ECO:0008006" key="8">
    <source>
        <dbReference type="Google" id="ProtNLM"/>
    </source>
</evidence>
<dbReference type="PANTHER" id="PTHR30408">
    <property type="entry name" value="TYPE-1 RESTRICTION ENZYME ECOKI SPECIFICITY PROTEIN"/>
    <property type="match status" value="1"/>
</dbReference>
<dbReference type="CDD" id="cd05403">
    <property type="entry name" value="NT_KNTase_like"/>
    <property type="match status" value="1"/>
</dbReference>
<feature type="domain" description="Type I restriction modification DNA specificity" evidence="4">
    <location>
        <begin position="308"/>
        <end position="482"/>
    </location>
</feature>
<accession>A0A1J5TWT0</accession>
<comment type="caution">
    <text evidence="6">The sequence shown here is derived from an EMBL/GenBank/DDBJ whole genome shotgun (WGS) entry which is preliminary data.</text>
</comment>
<dbReference type="SUPFAM" id="SSF116734">
    <property type="entry name" value="DNA methylase specificity domain"/>
    <property type="match status" value="2"/>
</dbReference>
<dbReference type="GO" id="GO:0009307">
    <property type="term" value="P:DNA restriction-modification system"/>
    <property type="evidence" value="ECO:0007669"/>
    <property type="project" value="UniProtKB-KW"/>
</dbReference>
<feature type="domain" description="Type I restriction modification DNA specificity" evidence="4">
    <location>
        <begin position="105"/>
        <end position="278"/>
    </location>
</feature>
<dbReference type="AlphaFoldDB" id="A0A1J5TWT0"/>
<keyword evidence="2" id="KW-0680">Restriction system</keyword>